<evidence type="ECO:0000313" key="3">
    <source>
        <dbReference type="Proteomes" id="UP001163115"/>
    </source>
</evidence>
<reference evidence="2" key="1">
    <citation type="submission" date="2022-11" db="EMBL/GenBank/DDBJ databases">
        <title>Lacrimispora xylanolytica sy1, complete genome.</title>
        <authorList>
            <person name="Choi S."/>
        </authorList>
    </citation>
    <scope>NUCLEOTIDE SEQUENCE</scope>
    <source>
        <strain evidence="2">Sy1</strain>
    </source>
</reference>
<dbReference type="Proteomes" id="UP001163115">
    <property type="component" value="Chromosome"/>
</dbReference>
<dbReference type="InterPro" id="IPR000182">
    <property type="entry name" value="GNAT_dom"/>
</dbReference>
<dbReference type="PANTHER" id="PTHR31143:SF2">
    <property type="entry name" value="FR47-LIKE DOMAIN-CONTAINING PROTEIN-RELATED"/>
    <property type="match status" value="1"/>
</dbReference>
<gene>
    <name evidence="2" type="ORF">OW255_09950</name>
</gene>
<dbReference type="EMBL" id="CP113524">
    <property type="protein sequence ID" value="WAJ25808.1"/>
    <property type="molecule type" value="Genomic_DNA"/>
</dbReference>
<dbReference type="Gene3D" id="3.40.630.110">
    <property type="entry name" value="GNAT acetyltransferase-like"/>
    <property type="match status" value="1"/>
</dbReference>
<dbReference type="SUPFAM" id="SSF55729">
    <property type="entry name" value="Acyl-CoA N-acyltransferases (Nat)"/>
    <property type="match status" value="1"/>
</dbReference>
<dbReference type="InterPro" id="IPR042573">
    <property type="entry name" value="GNAT_acetyltra_N"/>
</dbReference>
<evidence type="ECO:0000313" key="2">
    <source>
        <dbReference type="EMBL" id="WAJ25808.1"/>
    </source>
</evidence>
<organism evidence="2 3">
    <name type="scientific">Lacrimispora xylanolytica</name>
    <dbReference type="NCBI Taxonomy" id="29375"/>
    <lineage>
        <taxon>Bacteria</taxon>
        <taxon>Bacillati</taxon>
        <taxon>Bacillota</taxon>
        <taxon>Clostridia</taxon>
        <taxon>Lachnospirales</taxon>
        <taxon>Lachnospiraceae</taxon>
        <taxon>Lacrimispora</taxon>
    </lineage>
</organism>
<dbReference type="RefSeq" id="WP_268116489.1">
    <property type="nucleotide sequence ID" value="NZ_CP113524.1"/>
</dbReference>
<dbReference type="PROSITE" id="PS51186">
    <property type="entry name" value="GNAT"/>
    <property type="match status" value="1"/>
</dbReference>
<sequence>MIELGKEKRQIIRHLCSTADSVLPRGAAEGRMGRVWVPELNNPSFCLILLGNFVYLFGICPKGEVAMELKKHLLLQCRHGFITPADARWEEWLEETFFGEFRISSRYAMRKDRNHFSETDLNHFLQIPHAGIRIKKMDKSLYHLALKEEWSREFCSNFETPEEFLKNGLGFVALDGNTLVSGCSAYGISEGMIQVTVATRKEYQRRGLALSCSAAFILSCLEQGINPSWDADNIPSTCLAEKLGYMFEKEYKVYRL</sequence>
<name>A0ABY7AHW8_9FIRM</name>
<dbReference type="InterPro" id="IPR027365">
    <property type="entry name" value="GNAT_acetyltra_YdfB-like"/>
</dbReference>
<protein>
    <submittedName>
        <fullName evidence="2">GNAT family N-acetyltransferase</fullName>
    </submittedName>
</protein>
<proteinExistence type="predicted"/>
<dbReference type="PANTHER" id="PTHR31143">
    <property type="match status" value="1"/>
</dbReference>
<accession>A0ABY7AHW8</accession>
<dbReference type="InterPro" id="IPR016181">
    <property type="entry name" value="Acyl_CoA_acyltransferase"/>
</dbReference>
<dbReference type="Pfam" id="PF12746">
    <property type="entry name" value="GNAT_acetyltran"/>
    <property type="match status" value="1"/>
</dbReference>
<dbReference type="Gene3D" id="3.40.630.30">
    <property type="match status" value="1"/>
</dbReference>
<feature type="domain" description="N-acetyltransferase" evidence="1">
    <location>
        <begin position="132"/>
        <end position="256"/>
    </location>
</feature>
<keyword evidence="3" id="KW-1185">Reference proteome</keyword>
<evidence type="ECO:0000259" key="1">
    <source>
        <dbReference type="PROSITE" id="PS51186"/>
    </source>
</evidence>